<dbReference type="PROSITE" id="PS50026">
    <property type="entry name" value="EGF_3"/>
    <property type="match status" value="9"/>
</dbReference>
<evidence type="ECO:0000256" key="8">
    <source>
        <dbReference type="ARBA" id="ARBA00023157"/>
    </source>
</evidence>
<evidence type="ECO:0000256" key="2">
    <source>
        <dbReference type="ARBA" id="ARBA00022525"/>
    </source>
</evidence>
<evidence type="ECO:0000256" key="7">
    <source>
        <dbReference type="ARBA" id="ARBA00022737"/>
    </source>
</evidence>
<dbReference type="CDD" id="cd00054">
    <property type="entry name" value="EGF_CA"/>
    <property type="match status" value="11"/>
</dbReference>
<sequence length="1221" mass="133342">MWRRTKVQECGLPLPGLTRQEDCCGSVGIYWGVNRCMPCTPKPAHPVIDNGRLECPGGFKRLNQTHCQDINECLLTGLCKNAECVNTRGSYRCSCSPGFILDTSQRSCVSDKALSAEEGPCFRSLGGNICSLALSQRITKQLCCCSRVGRGWGRKCERCPLPGTDVFKEICPAGHGYTYSRDDIQLSMREDDKEVSLTSEELEVARSGPPSWTSVRQQLQESLGSVTGSPTLAEDATTPVKSVLVIPTPRSPLRGILESKPPVNAATQPTEIDRCAVFPNLCGAGTCMKRPGGYTCLCHPGFRLSTGRTRCIDVNECDSPHVCQGGRCINTLGSYRCECDRGYTRVWGGHCEDVDECQYPSSCPGDACINTPGSYECLRCAEGYRPSSGKCLDEDECANVGFCIHGQCINTDGSYQCSCFHGYKASDDVKSCEDINECESLMSCHQGLCVNTDGSFICTKCQAGYKLSADRDQCEDMDECSLPSVCSSGICTNTLGSFSCQACEEGYQITADRLMCRDIDECADPASNCHGGDCINTPGSYTCLCQSGFELINGTHCEDINECLTADVCGPNGECLNSNGSYFCLCATGYSNAAGGVSCEDVDECSDESSCTGGQCLNSEGSYRCICDSGFRHSAETLHCVDVDECSDYGDAVCGSWRCQNTLGSYRCLMGCQPGFNMVATAGGACVDIDECDNQTLCGSQSFCQNTEGSYRCLCDRGYELNPQGTGCIDMNECEMMVAVCGTALCENVEGSFLCLCINDNEEYHPESGRCQRREGNGGALEMPILKHLISPERKECYYNINHQHLCENVLARNSTKEECCCTEGAGWGDNCETHPCPIAGTVEFIEICPSGKGYIPVEGTFLFGQSSYTDADECAMFSSEICSGGQCVNTVPGYNCFCQPGLYYDSVKLECVDHDECGNPNACKNGECVNTPGSYHCFCSPPLVLDVTQKQCINATNLPEDGDEVDMLDMHIDICWQRVETSYICSEPLQGRPTTYTECCCLYGEAWSQQCALCPPPASVEFAELCNIHRGSELAKDAGLRDRISFEYGPDLEDSHLGLFGPDLGVGPYYNYYGAPDSTFGSREQGRDYRPSVPIQTPQLHFAEQRPQERGDQMGHYEGFEGLRAEECGILNGCENGRCVRVREGYTCDCFDGFELELTRLLCIGEYTIPAYKMKHKKHHFVLLKGASCCDALRGVHVNYDCMAMEQYQTVFAFQPQDKV</sequence>
<comment type="subunit">
    <text evidence="12">Forms part of the large latent transforming growth factor beta precursor complex; removal is essential for activation of complex. Interacts with SDC4. Interacts (via C-terminal domain) with FBN1 (via N-terminal domain) in a Ca(+2)-dependent manner.</text>
</comment>
<dbReference type="SUPFAM" id="SSF57184">
    <property type="entry name" value="Growth factor receptor domain"/>
    <property type="match status" value="3"/>
</dbReference>
<evidence type="ECO:0000256" key="3">
    <source>
        <dbReference type="ARBA" id="ARBA00022530"/>
    </source>
</evidence>
<dbReference type="EMBL" id="JANPWB010000013">
    <property type="protein sequence ID" value="KAJ1104596.1"/>
    <property type="molecule type" value="Genomic_DNA"/>
</dbReference>
<dbReference type="Pfam" id="PF00683">
    <property type="entry name" value="TB"/>
    <property type="match status" value="3"/>
</dbReference>
<feature type="domain" description="EGF-like" evidence="18">
    <location>
        <begin position="271"/>
        <end position="312"/>
    </location>
</feature>
<evidence type="ECO:0000313" key="20">
    <source>
        <dbReference type="EMBL" id="KAJ1104596.1"/>
    </source>
</evidence>
<comment type="subunit">
    <text evidence="13">Interacts with TGFB1; associates via disulfide bonds with the Latency-associated peptide chain (LAP) regulatory chain of TGFB1, leading to regulate activation of TGF-beta-1. LTBP1 does not bind directly to TGF-beta-1, the active chain of TGFB1. Interacts (via C-terminal domain) with FBN1 (via N-terminal domain). Interacts with FBN2. Interacts with ADAMTSL2. Interacts with EFEMP2.</text>
</comment>
<dbReference type="InterPro" id="IPR009030">
    <property type="entry name" value="Growth_fac_rcpt_cys_sf"/>
</dbReference>
<keyword evidence="7" id="KW-0677">Repeat</keyword>
<comment type="caution">
    <text evidence="20">The sequence shown here is derived from an EMBL/GenBank/DDBJ whole genome shotgun (WGS) entry which is preliminary data.</text>
</comment>
<dbReference type="Gene3D" id="3.90.290.10">
    <property type="entry name" value="TGF-beta binding (TB) domain"/>
    <property type="match status" value="4"/>
</dbReference>
<evidence type="ECO:0000256" key="16">
    <source>
        <dbReference type="ARBA" id="ARBA00075443"/>
    </source>
</evidence>
<dbReference type="PROSITE" id="PS01187">
    <property type="entry name" value="EGF_CA"/>
    <property type="match status" value="6"/>
</dbReference>
<evidence type="ECO:0000256" key="15">
    <source>
        <dbReference type="ARBA" id="ARBA00072997"/>
    </source>
</evidence>
<feature type="domain" description="EGF-like" evidence="18">
    <location>
        <begin position="601"/>
        <end position="641"/>
    </location>
</feature>
<dbReference type="InterPro" id="IPR017878">
    <property type="entry name" value="TB_dom"/>
</dbReference>
<keyword evidence="21" id="KW-1185">Reference proteome</keyword>
<dbReference type="InterPro" id="IPR000152">
    <property type="entry name" value="EGF-type_Asp/Asn_hydroxyl_site"/>
</dbReference>
<feature type="domain" description="EGF-like" evidence="18">
    <location>
        <begin position="688"/>
        <end position="724"/>
    </location>
</feature>
<dbReference type="PROSITE" id="PS00010">
    <property type="entry name" value="ASX_HYDROXYL"/>
    <property type="match status" value="8"/>
</dbReference>
<evidence type="ECO:0000256" key="9">
    <source>
        <dbReference type="ARBA" id="ARBA00023180"/>
    </source>
</evidence>
<dbReference type="FunFam" id="2.10.25.10:FF:000077">
    <property type="entry name" value="Latent-transforming growth factor beta-binding protein 3 isoform 1"/>
    <property type="match status" value="1"/>
</dbReference>
<accession>A0AAV7MLD3</accession>
<comment type="subcellular location">
    <subcellularLocation>
        <location evidence="1">Secreted</location>
        <location evidence="1">Extracellular space</location>
        <location evidence="1">Extracellular matrix</location>
    </subcellularLocation>
</comment>
<proteinExistence type="predicted"/>
<dbReference type="InterPro" id="IPR036773">
    <property type="entry name" value="TB_dom_sf"/>
</dbReference>
<keyword evidence="9" id="KW-0325">Glycoprotein</keyword>
<comment type="caution">
    <text evidence="17">Lacks conserved residue(s) required for the propagation of feature annotation.</text>
</comment>
<comment type="function">
    <text evidence="10">May play an integral structural role in elastic-fiber architectural organization and/or assembly.</text>
</comment>
<organism evidence="20 21">
    <name type="scientific">Pleurodeles waltl</name>
    <name type="common">Iberian ribbed newt</name>
    <dbReference type="NCBI Taxonomy" id="8319"/>
    <lineage>
        <taxon>Eukaryota</taxon>
        <taxon>Metazoa</taxon>
        <taxon>Chordata</taxon>
        <taxon>Craniata</taxon>
        <taxon>Vertebrata</taxon>
        <taxon>Euteleostomi</taxon>
        <taxon>Amphibia</taxon>
        <taxon>Batrachia</taxon>
        <taxon>Caudata</taxon>
        <taxon>Salamandroidea</taxon>
        <taxon>Salamandridae</taxon>
        <taxon>Pleurodelinae</taxon>
        <taxon>Pleurodeles</taxon>
    </lineage>
</organism>
<evidence type="ECO:0000256" key="14">
    <source>
        <dbReference type="ARBA" id="ARBA00072992"/>
    </source>
</evidence>
<comment type="function">
    <text evidence="11">Key regulator of transforming growth factor beta (TGFB1, TGFB2 and TGFB3) that controls TGF-beta activation by maintaining it in a latent state during storage in extracellular space. Associates specifically via disulfide bonds with the Latency-associated peptide (LAP), which is the regulatory chain of TGF-beta, and regulates integrin-dependent activation of TGF-beta. Outcompeted by LRRC32/GARP for binding to LAP regulatory chain of TGF-beta.</text>
</comment>
<keyword evidence="3" id="KW-0272">Extracellular matrix</keyword>
<dbReference type="GO" id="GO:2001205">
    <property type="term" value="P:negative regulation of osteoclast development"/>
    <property type="evidence" value="ECO:0007669"/>
    <property type="project" value="UniProtKB-ARBA"/>
</dbReference>
<dbReference type="GO" id="GO:0005509">
    <property type="term" value="F:calcium ion binding"/>
    <property type="evidence" value="ECO:0007669"/>
    <property type="project" value="InterPro"/>
</dbReference>
<evidence type="ECO:0000256" key="11">
    <source>
        <dbReference type="ARBA" id="ARBA00059743"/>
    </source>
</evidence>
<feature type="domain" description="EGF-like" evidence="18">
    <location>
        <begin position="914"/>
        <end position="950"/>
    </location>
</feature>
<dbReference type="FunFam" id="2.10.25.10:FF:000003">
    <property type="entry name" value="fibrillin-1 isoform X1"/>
    <property type="match status" value="1"/>
</dbReference>
<evidence type="ECO:0000259" key="18">
    <source>
        <dbReference type="PROSITE" id="PS50026"/>
    </source>
</evidence>
<dbReference type="GO" id="GO:0048731">
    <property type="term" value="P:system development"/>
    <property type="evidence" value="ECO:0007669"/>
    <property type="project" value="UniProtKB-ARBA"/>
</dbReference>
<dbReference type="Gene3D" id="2.10.25.10">
    <property type="entry name" value="Laminin"/>
    <property type="match status" value="14"/>
</dbReference>
<dbReference type="PROSITE" id="PS01186">
    <property type="entry name" value="EGF_2"/>
    <property type="match status" value="6"/>
</dbReference>
<feature type="domain" description="EGF-like" evidence="18">
    <location>
        <begin position="69"/>
        <end position="105"/>
    </location>
</feature>
<dbReference type="Proteomes" id="UP001066276">
    <property type="component" value="Chromosome 9"/>
</dbReference>
<dbReference type="PANTHER" id="PTHR47333:SF4">
    <property type="entry name" value="EGF-LIKE DOMAIN-CONTAINING PROTEIN"/>
    <property type="match status" value="1"/>
</dbReference>
<gene>
    <name evidence="20" type="ORF">NDU88_002006</name>
</gene>
<name>A0AAV7MLD3_PLEWA</name>
<evidence type="ECO:0000256" key="5">
    <source>
        <dbReference type="ARBA" id="ARBA00022674"/>
    </source>
</evidence>
<keyword evidence="2" id="KW-0964">Secreted</keyword>
<evidence type="ECO:0000256" key="17">
    <source>
        <dbReference type="PROSITE-ProRule" id="PRU00076"/>
    </source>
</evidence>
<dbReference type="Pfam" id="PF00008">
    <property type="entry name" value="EGF"/>
    <property type="match status" value="1"/>
</dbReference>
<dbReference type="PROSITE" id="PS51364">
    <property type="entry name" value="TB"/>
    <property type="match status" value="4"/>
</dbReference>
<dbReference type="InterPro" id="IPR049883">
    <property type="entry name" value="NOTCH1_EGF-like"/>
</dbReference>
<dbReference type="FunFam" id="3.90.290.10:FF:000001">
    <property type="entry name" value="Latent-transforming growth factor beta-binding protein 3 isoform 1"/>
    <property type="match status" value="1"/>
</dbReference>
<evidence type="ECO:0000256" key="1">
    <source>
        <dbReference type="ARBA" id="ARBA00004498"/>
    </source>
</evidence>
<keyword evidence="5" id="KW-0358">Heparin-binding</keyword>
<dbReference type="SUPFAM" id="SSF57196">
    <property type="entry name" value="EGF/Laminin"/>
    <property type="match status" value="6"/>
</dbReference>
<evidence type="ECO:0000259" key="19">
    <source>
        <dbReference type="PROSITE" id="PS51364"/>
    </source>
</evidence>
<dbReference type="SMART" id="SM00181">
    <property type="entry name" value="EGF"/>
    <property type="match status" value="16"/>
</dbReference>
<feature type="domain" description="TB" evidence="19">
    <location>
        <begin position="974"/>
        <end position="1027"/>
    </location>
</feature>
<feature type="domain" description="TB" evidence="19">
    <location>
        <begin position="1"/>
        <end position="41"/>
    </location>
</feature>
<dbReference type="InterPro" id="IPR052080">
    <property type="entry name" value="vWF_C/EGF_Fibrillin"/>
</dbReference>
<dbReference type="InterPro" id="IPR001881">
    <property type="entry name" value="EGF-like_Ca-bd_dom"/>
</dbReference>
<dbReference type="Pfam" id="PF07645">
    <property type="entry name" value="EGF_CA"/>
    <property type="match status" value="15"/>
</dbReference>
<feature type="domain" description="TB" evidence="19">
    <location>
        <begin position="795"/>
        <end position="849"/>
    </location>
</feature>
<dbReference type="InterPro" id="IPR000742">
    <property type="entry name" value="EGF"/>
</dbReference>
<feature type="domain" description="EGF-like" evidence="18">
    <location>
        <begin position="313"/>
        <end position="352"/>
    </location>
</feature>
<dbReference type="FunFam" id="2.10.25.10:FF:000024">
    <property type="entry name" value="Putative latent-transforming growth factor beta-binding protein 2"/>
    <property type="match status" value="3"/>
</dbReference>
<protein>
    <recommendedName>
        <fullName evidence="14">Latent-transforming growth factor beta-binding protein 1</fullName>
    </recommendedName>
    <alternativeName>
        <fullName evidence="15">Latent-transforming growth factor beta-binding protein 2</fullName>
    </alternativeName>
    <alternativeName>
        <fullName evidence="16">Transforming growth factor beta-1-binding protein 1</fullName>
    </alternativeName>
</protein>
<dbReference type="PANTHER" id="PTHR47333">
    <property type="entry name" value="VON WILLEBRAND FACTOR C AND EGF DOMAIN-CONTAINING PROTEIN"/>
    <property type="match status" value="1"/>
</dbReference>
<evidence type="ECO:0000256" key="13">
    <source>
        <dbReference type="ARBA" id="ARBA00062844"/>
    </source>
</evidence>
<dbReference type="FunFam" id="2.10.25.10:FF:000194">
    <property type="entry name" value="Latent transforming growth factor beta binding protein 2"/>
    <property type="match status" value="1"/>
</dbReference>
<feature type="domain" description="EGF-like" evidence="18">
    <location>
        <begin position="559"/>
        <end position="600"/>
    </location>
</feature>
<reference evidence="20" key="1">
    <citation type="journal article" date="2022" name="bioRxiv">
        <title>Sequencing and chromosome-scale assembly of the giantPleurodeles waltlgenome.</title>
        <authorList>
            <person name="Brown T."/>
            <person name="Elewa A."/>
            <person name="Iarovenko S."/>
            <person name="Subramanian E."/>
            <person name="Araus A.J."/>
            <person name="Petzold A."/>
            <person name="Susuki M."/>
            <person name="Suzuki K.-i.T."/>
            <person name="Hayashi T."/>
            <person name="Toyoda A."/>
            <person name="Oliveira C."/>
            <person name="Osipova E."/>
            <person name="Leigh N.D."/>
            <person name="Simon A."/>
            <person name="Yun M.H."/>
        </authorList>
    </citation>
    <scope>NUCLEOTIDE SEQUENCE</scope>
    <source>
        <strain evidence="20">20211129_DDA</strain>
        <tissue evidence="20">Liver</tissue>
    </source>
</reference>
<dbReference type="SUPFAM" id="SSF57581">
    <property type="entry name" value="TB module/8-cys domain"/>
    <property type="match status" value="4"/>
</dbReference>
<keyword evidence="8" id="KW-1015">Disulfide bond</keyword>
<dbReference type="FunFam" id="2.10.25.10:FF:000019">
    <property type="entry name" value="latent-transforming growth factor beta-binding protein 1 isoform X2"/>
    <property type="match status" value="2"/>
</dbReference>
<dbReference type="FunFam" id="2.10.25.10:FF:000115">
    <property type="entry name" value="latent-transforming growth factor beta-binding protein 4 isoform X2"/>
    <property type="match status" value="1"/>
</dbReference>
<dbReference type="FunFam" id="2.10.25.10:FF:000068">
    <property type="entry name" value="Latent transforming growth factor beta binding protein 3"/>
    <property type="match status" value="1"/>
</dbReference>
<feature type="domain" description="EGF-like" evidence="18">
    <location>
        <begin position="518"/>
        <end position="558"/>
    </location>
</feature>
<evidence type="ECO:0000256" key="12">
    <source>
        <dbReference type="ARBA" id="ARBA00062144"/>
    </source>
</evidence>
<feature type="domain" description="EGF-like" evidence="18">
    <location>
        <begin position="393"/>
        <end position="433"/>
    </location>
</feature>
<evidence type="ECO:0000256" key="10">
    <source>
        <dbReference type="ARBA" id="ARBA00058734"/>
    </source>
</evidence>
<evidence type="ECO:0000313" key="21">
    <source>
        <dbReference type="Proteomes" id="UP001066276"/>
    </source>
</evidence>
<dbReference type="InterPro" id="IPR018097">
    <property type="entry name" value="EGF_Ca-bd_CS"/>
</dbReference>
<keyword evidence="6" id="KW-0732">Signal</keyword>
<dbReference type="SMART" id="SM00179">
    <property type="entry name" value="EGF_CA"/>
    <property type="match status" value="16"/>
</dbReference>
<feature type="domain" description="TB" evidence="19">
    <location>
        <begin position="119"/>
        <end position="171"/>
    </location>
</feature>
<dbReference type="FunFam" id="2.10.25.10:FF:000002">
    <property type="entry name" value="Latent-transforming growth factor beta-binding protein 3"/>
    <property type="match status" value="1"/>
</dbReference>
<evidence type="ECO:0000256" key="6">
    <source>
        <dbReference type="ARBA" id="ARBA00022729"/>
    </source>
</evidence>
<dbReference type="FunFam" id="2.10.25.10:FF:000014">
    <property type="entry name" value="Latent-transforming growth factor beta-binding protein 3"/>
    <property type="match status" value="1"/>
</dbReference>
<dbReference type="GO" id="GO:0008201">
    <property type="term" value="F:heparin binding"/>
    <property type="evidence" value="ECO:0007669"/>
    <property type="project" value="UniProtKB-KW"/>
</dbReference>
<dbReference type="FunFam" id="3.90.290.10:FF:000002">
    <property type="entry name" value="Latent-transforming growth factor beta-binding protein 3 isoform 1"/>
    <property type="match status" value="1"/>
</dbReference>
<dbReference type="FunFam" id="2.10.25.10:FF:000046">
    <property type="entry name" value="Latent-transforming growth factor beta-binding protein 1 isoform x2"/>
    <property type="match status" value="1"/>
</dbReference>
<keyword evidence="4 17" id="KW-0245">EGF-like domain</keyword>
<evidence type="ECO:0000256" key="4">
    <source>
        <dbReference type="ARBA" id="ARBA00022536"/>
    </source>
</evidence>
<dbReference type="AlphaFoldDB" id="A0AAV7MLD3"/>